<evidence type="ECO:0000313" key="8">
    <source>
        <dbReference type="Proteomes" id="UP000307968"/>
    </source>
</evidence>
<gene>
    <name evidence="7" type="primary">rbsR_3</name>
    <name evidence="7" type="ORF">NCTC12971_04315</name>
</gene>
<dbReference type="GO" id="GO:0003700">
    <property type="term" value="F:DNA-binding transcription factor activity"/>
    <property type="evidence" value="ECO:0007669"/>
    <property type="project" value="TreeGrafter"/>
</dbReference>
<evidence type="ECO:0000313" key="7">
    <source>
        <dbReference type="EMBL" id="VTP65902.1"/>
    </source>
</evidence>
<organism evidence="7 8">
    <name type="scientific">Serratia rubidaea</name>
    <name type="common">Serratia marinorubra</name>
    <dbReference type="NCBI Taxonomy" id="61652"/>
    <lineage>
        <taxon>Bacteria</taxon>
        <taxon>Pseudomonadati</taxon>
        <taxon>Pseudomonadota</taxon>
        <taxon>Gammaproteobacteria</taxon>
        <taxon>Enterobacterales</taxon>
        <taxon>Yersiniaceae</taxon>
        <taxon>Serratia</taxon>
    </lineage>
</organism>
<keyword evidence="1" id="KW-0678">Repressor</keyword>
<keyword evidence="2" id="KW-0805">Transcription regulation</keyword>
<sequence length="100" mass="11148">MLAGGDYMAVGAVNALQRLGFSVPNDMSVMSMDGFNLAEIHDVPLTSLHVPRDELGFEAIQLLQRRMLRPTPRSVTSCCRGGWRSANRSSASTRSRRRRR</sequence>
<evidence type="ECO:0000256" key="2">
    <source>
        <dbReference type="ARBA" id="ARBA00023015"/>
    </source>
</evidence>
<evidence type="ECO:0000256" key="1">
    <source>
        <dbReference type="ARBA" id="ARBA00022491"/>
    </source>
</evidence>
<dbReference type="Proteomes" id="UP000307968">
    <property type="component" value="Chromosome"/>
</dbReference>
<dbReference type="InterPro" id="IPR028082">
    <property type="entry name" value="Peripla_BP_I"/>
</dbReference>
<feature type="region of interest" description="Disordered" evidence="5">
    <location>
        <begin position="72"/>
        <end position="100"/>
    </location>
</feature>
<dbReference type="AlphaFoldDB" id="A0A4U9HNL9"/>
<proteinExistence type="predicted"/>
<dbReference type="PANTHER" id="PTHR30146">
    <property type="entry name" value="LACI-RELATED TRANSCRIPTIONAL REPRESSOR"/>
    <property type="match status" value="1"/>
</dbReference>
<feature type="domain" description="Transcriptional regulator LacI/GalR-like sensor" evidence="6">
    <location>
        <begin position="2"/>
        <end position="74"/>
    </location>
</feature>
<protein>
    <submittedName>
        <fullName evidence="7">Ribose operon repressor</fullName>
    </submittedName>
</protein>
<keyword evidence="4" id="KW-0804">Transcription</keyword>
<dbReference type="InterPro" id="IPR046335">
    <property type="entry name" value="LacI/GalR-like_sensor"/>
</dbReference>
<evidence type="ECO:0000256" key="4">
    <source>
        <dbReference type="ARBA" id="ARBA00023163"/>
    </source>
</evidence>
<feature type="compositionally biased region" description="Low complexity" evidence="5">
    <location>
        <begin position="84"/>
        <end position="93"/>
    </location>
</feature>
<dbReference type="EMBL" id="LR590463">
    <property type="protein sequence ID" value="VTP65902.1"/>
    <property type="molecule type" value="Genomic_DNA"/>
</dbReference>
<dbReference type="Gene3D" id="3.40.50.2300">
    <property type="match status" value="1"/>
</dbReference>
<name>A0A4U9HNL9_SERRU</name>
<evidence type="ECO:0000259" key="6">
    <source>
        <dbReference type="Pfam" id="PF13377"/>
    </source>
</evidence>
<dbReference type="PANTHER" id="PTHR30146:SF151">
    <property type="entry name" value="HTH-TYPE TRANSCRIPTIONAL REPRESSOR CYTR"/>
    <property type="match status" value="1"/>
</dbReference>
<evidence type="ECO:0000256" key="3">
    <source>
        <dbReference type="ARBA" id="ARBA00023125"/>
    </source>
</evidence>
<dbReference type="Pfam" id="PF13377">
    <property type="entry name" value="Peripla_BP_3"/>
    <property type="match status" value="1"/>
</dbReference>
<keyword evidence="3" id="KW-0238">DNA-binding</keyword>
<dbReference type="SUPFAM" id="SSF53822">
    <property type="entry name" value="Periplasmic binding protein-like I"/>
    <property type="match status" value="1"/>
</dbReference>
<dbReference type="GO" id="GO:0000976">
    <property type="term" value="F:transcription cis-regulatory region binding"/>
    <property type="evidence" value="ECO:0007669"/>
    <property type="project" value="TreeGrafter"/>
</dbReference>
<accession>A0A4U9HNL9</accession>
<evidence type="ECO:0000256" key="5">
    <source>
        <dbReference type="SAM" id="MobiDB-lite"/>
    </source>
</evidence>
<reference evidence="7 8" key="1">
    <citation type="submission" date="2019-05" db="EMBL/GenBank/DDBJ databases">
        <authorList>
            <consortium name="Pathogen Informatics"/>
        </authorList>
    </citation>
    <scope>NUCLEOTIDE SEQUENCE [LARGE SCALE GENOMIC DNA]</scope>
    <source>
        <strain evidence="7 8">NCTC12971</strain>
    </source>
</reference>